<comment type="caution">
    <text evidence="1">The sequence shown here is derived from an EMBL/GenBank/DDBJ whole genome shotgun (WGS) entry which is preliminary data.</text>
</comment>
<reference evidence="1 2" key="1">
    <citation type="journal article" date="2016" name="Genome Announc.">
        <title>Draft Genome Sequence of the Anaerobic Ammonium-Oxidizing Bacterium 'Candidatus Brocadia sp. 40'.</title>
        <authorList>
            <person name="Ali M."/>
            <person name="Haroon M.F."/>
            <person name="Narita Y."/>
            <person name="Zhang L."/>
            <person name="Rangel Shaw D."/>
            <person name="Okabe S."/>
            <person name="Saikaly P.E."/>
        </authorList>
    </citation>
    <scope>NUCLEOTIDE SEQUENCE [LARGE SCALE GENOMIC DNA]</scope>
    <source>
        <strain evidence="1 2">40</strain>
    </source>
</reference>
<protein>
    <submittedName>
        <fullName evidence="1">Uncharacterized protein</fullName>
    </submittedName>
</protein>
<keyword evidence="2" id="KW-1185">Reference proteome</keyword>
<evidence type="ECO:0000313" key="2">
    <source>
        <dbReference type="Proteomes" id="UP000242219"/>
    </source>
</evidence>
<dbReference type="RefSeq" id="WP_070067347.1">
    <property type="nucleotide sequence ID" value="NZ_MJUW02000086.1"/>
</dbReference>
<gene>
    <name evidence="1" type="ORF">BIY37_08255</name>
</gene>
<sequence length="105" mass="12126">MQYSILAERSDDLNNQNKSCKDNAILYGLAFDNKDNHKRITTGEDFYIVGGSAETHDTLVEKVLEFSETVKKYGKKLNDLSESEFHTIAKEVSSKNEKMYWLFHI</sequence>
<dbReference type="EMBL" id="MJUW02000086">
    <property type="protein sequence ID" value="OQD45509.1"/>
    <property type="molecule type" value="Genomic_DNA"/>
</dbReference>
<proteinExistence type="predicted"/>
<name>A0A1V6LZE5_9BACT</name>
<dbReference type="AlphaFoldDB" id="A0A1V6LZE5"/>
<accession>A0A1V6LZE5</accession>
<dbReference type="Proteomes" id="UP000242219">
    <property type="component" value="Unassembled WGS sequence"/>
</dbReference>
<organism evidence="1 2">
    <name type="scientific">Candidatus Brocadia sapporoensis</name>
    <dbReference type="NCBI Taxonomy" id="392547"/>
    <lineage>
        <taxon>Bacteria</taxon>
        <taxon>Pseudomonadati</taxon>
        <taxon>Planctomycetota</taxon>
        <taxon>Candidatus Brocadiia</taxon>
        <taxon>Candidatus Brocadiales</taxon>
        <taxon>Candidatus Brocadiaceae</taxon>
        <taxon>Candidatus Brocadia</taxon>
    </lineage>
</organism>
<evidence type="ECO:0000313" key="1">
    <source>
        <dbReference type="EMBL" id="OQD45509.1"/>
    </source>
</evidence>